<name>A0A7X5VF94_9ACTN</name>
<feature type="region of interest" description="Disordered" evidence="1">
    <location>
        <begin position="170"/>
        <end position="195"/>
    </location>
</feature>
<organism evidence="3 4">
    <name type="scientific">Kribbella shirazensis</name>
    <dbReference type="NCBI Taxonomy" id="1105143"/>
    <lineage>
        <taxon>Bacteria</taxon>
        <taxon>Bacillati</taxon>
        <taxon>Actinomycetota</taxon>
        <taxon>Actinomycetes</taxon>
        <taxon>Propionibacteriales</taxon>
        <taxon>Kribbellaceae</taxon>
        <taxon>Kribbella</taxon>
    </lineage>
</organism>
<keyword evidence="2" id="KW-1133">Transmembrane helix</keyword>
<keyword evidence="4" id="KW-1185">Reference proteome</keyword>
<sequence length="195" mass="20702">MPTSRWVSVLGVFALVATILGLVALLDIRHQRAVAQDFLDTGVEMIADQVEVAVWYGRGGDYVDEVEVTFVVATKRVVATLSNSLGDPEGNAEGRHPPAAGTRYAAPLRIVYKPEDPSQVMALVDAEEFAADSATPAGVAGIVTIGGTTTVAIAVGRLAQWRLLSGRVDRAERRRVGRPRGTGDGSTGRHRRADG</sequence>
<reference evidence="3 4" key="1">
    <citation type="submission" date="2020-03" db="EMBL/GenBank/DDBJ databases">
        <title>Sequencing the genomes of 1000 actinobacteria strains.</title>
        <authorList>
            <person name="Klenk H.-P."/>
        </authorList>
    </citation>
    <scope>NUCLEOTIDE SEQUENCE [LARGE SCALE GENOMIC DNA]</scope>
    <source>
        <strain evidence="3 4">DSM 45490</strain>
    </source>
</reference>
<dbReference type="EMBL" id="JAASRO010000001">
    <property type="protein sequence ID" value="NIK59228.1"/>
    <property type="molecule type" value="Genomic_DNA"/>
</dbReference>
<gene>
    <name evidence="3" type="ORF">BJY22_004945</name>
</gene>
<evidence type="ECO:0000256" key="1">
    <source>
        <dbReference type="SAM" id="MobiDB-lite"/>
    </source>
</evidence>
<evidence type="ECO:0000313" key="4">
    <source>
        <dbReference type="Proteomes" id="UP000555407"/>
    </source>
</evidence>
<evidence type="ECO:0000313" key="3">
    <source>
        <dbReference type="EMBL" id="NIK59228.1"/>
    </source>
</evidence>
<proteinExistence type="predicted"/>
<keyword evidence="2" id="KW-0472">Membrane</keyword>
<protein>
    <submittedName>
        <fullName evidence="3">Uncharacterized protein</fullName>
    </submittedName>
</protein>
<dbReference type="AlphaFoldDB" id="A0A7X5VF94"/>
<keyword evidence="2" id="KW-0812">Transmembrane</keyword>
<accession>A0A7X5VF94</accession>
<comment type="caution">
    <text evidence="3">The sequence shown here is derived from an EMBL/GenBank/DDBJ whole genome shotgun (WGS) entry which is preliminary data.</text>
</comment>
<evidence type="ECO:0000256" key="2">
    <source>
        <dbReference type="SAM" id="Phobius"/>
    </source>
</evidence>
<dbReference type="RefSeq" id="WP_167210663.1">
    <property type="nucleotide sequence ID" value="NZ_JAASRO010000001.1"/>
</dbReference>
<dbReference type="Proteomes" id="UP000555407">
    <property type="component" value="Unassembled WGS sequence"/>
</dbReference>
<feature type="transmembrane region" description="Helical" evidence="2">
    <location>
        <begin position="6"/>
        <end position="26"/>
    </location>
</feature>